<gene>
    <name evidence="1" type="ORF">EFL26_08705</name>
</gene>
<dbReference type="Proteomes" id="UP000279994">
    <property type="component" value="Unassembled WGS sequence"/>
</dbReference>
<sequence>MSTGQMPLPTDVDLTYPPAPWQMHGQLWLSLFRVGKGDHPEREPGVYGVALVKYEEPSPLTYGELLVAHLVSTGSTPPKAVNITDIWVDSPASMAGGRELWAIPKDLCDFTLRTEQHGLLTRTAWTTAIDGRPIASAWFTDVSRFAPRLRFKGDTWQRRTAPDPRAGEEVTASLTGSSKAMACRGSWSFDPDGPLGWLHGKRTLASFRQADFQMSFG</sequence>
<proteinExistence type="predicted"/>
<evidence type="ECO:0008006" key="3">
    <source>
        <dbReference type="Google" id="ProtNLM"/>
    </source>
</evidence>
<keyword evidence="2" id="KW-1185">Reference proteome</keyword>
<dbReference type="EMBL" id="RJSF01000030">
    <property type="protein sequence ID" value="RNM15270.1"/>
    <property type="molecule type" value="Genomic_DNA"/>
</dbReference>
<dbReference type="AlphaFoldDB" id="A0A3N0GT41"/>
<organism evidence="1 2">
    <name type="scientific">Nocardioides pocheonensis</name>
    <dbReference type="NCBI Taxonomy" id="661485"/>
    <lineage>
        <taxon>Bacteria</taxon>
        <taxon>Bacillati</taxon>
        <taxon>Actinomycetota</taxon>
        <taxon>Actinomycetes</taxon>
        <taxon>Propionibacteriales</taxon>
        <taxon>Nocardioidaceae</taxon>
        <taxon>Nocardioides</taxon>
    </lineage>
</organism>
<protein>
    <recommendedName>
        <fullName evidence="3">Acetoacetate decarboxylase</fullName>
    </recommendedName>
</protein>
<evidence type="ECO:0000313" key="1">
    <source>
        <dbReference type="EMBL" id="RNM15270.1"/>
    </source>
</evidence>
<comment type="caution">
    <text evidence="1">The sequence shown here is derived from an EMBL/GenBank/DDBJ whole genome shotgun (WGS) entry which is preliminary data.</text>
</comment>
<dbReference type="PANTHER" id="PTHR40518">
    <property type="entry name" value="ACETOACETATE DECARBOXYLASE"/>
    <property type="match status" value="1"/>
</dbReference>
<evidence type="ECO:0000313" key="2">
    <source>
        <dbReference type="Proteomes" id="UP000279994"/>
    </source>
</evidence>
<dbReference type="Gene3D" id="2.40.400.10">
    <property type="entry name" value="Acetoacetate decarboxylase-like"/>
    <property type="match status" value="1"/>
</dbReference>
<dbReference type="InterPro" id="IPR010451">
    <property type="entry name" value="Acetoacetate_decarboxylase"/>
</dbReference>
<dbReference type="Pfam" id="PF06314">
    <property type="entry name" value="ADC"/>
    <property type="match status" value="1"/>
</dbReference>
<accession>A0A3N0GT41</accession>
<dbReference type="GO" id="GO:0016829">
    <property type="term" value="F:lyase activity"/>
    <property type="evidence" value="ECO:0007669"/>
    <property type="project" value="InterPro"/>
</dbReference>
<dbReference type="PANTHER" id="PTHR40518:SF1">
    <property type="entry name" value="ACETOACETATE DECARBOXYLASE"/>
    <property type="match status" value="1"/>
</dbReference>
<dbReference type="OrthoDB" id="834556at2"/>
<dbReference type="SUPFAM" id="SSF160104">
    <property type="entry name" value="Acetoacetate decarboxylase-like"/>
    <property type="match status" value="1"/>
</dbReference>
<reference evidence="1 2" key="1">
    <citation type="submission" date="2018-11" db="EMBL/GenBank/DDBJ databases">
        <authorList>
            <person name="Li F."/>
        </authorList>
    </citation>
    <scope>NUCLEOTIDE SEQUENCE [LARGE SCALE GENOMIC DNA]</scope>
    <source>
        <strain evidence="1 2">Gsoil 818</strain>
    </source>
</reference>
<dbReference type="RefSeq" id="WP_123222508.1">
    <property type="nucleotide sequence ID" value="NZ_RJSF01000030.1"/>
</dbReference>
<name>A0A3N0GT41_9ACTN</name>
<dbReference type="InterPro" id="IPR023375">
    <property type="entry name" value="ADC_dom_sf"/>
</dbReference>